<dbReference type="NCBIfam" id="NF038038">
    <property type="entry name" value="cytoc_DsrJ"/>
    <property type="match status" value="1"/>
</dbReference>
<evidence type="ECO:0000313" key="2">
    <source>
        <dbReference type="Proteomes" id="UP000239735"/>
    </source>
</evidence>
<dbReference type="InterPro" id="IPR036280">
    <property type="entry name" value="Multihaem_cyt_sf"/>
</dbReference>
<organism evidence="1 2">
    <name type="scientific">Candidatus Sulfuritelmatomonas gaucii</name>
    <dbReference type="NCBI Taxonomy" id="2043161"/>
    <lineage>
        <taxon>Bacteria</taxon>
        <taxon>Pseudomonadati</taxon>
        <taxon>Acidobacteriota</taxon>
        <taxon>Terriglobia</taxon>
        <taxon>Terriglobales</taxon>
        <taxon>Acidobacteriaceae</taxon>
        <taxon>Candidatus Sulfuritelmatomonas</taxon>
    </lineage>
</organism>
<accession>A0A2N9M619</accession>
<dbReference type="InterPro" id="IPR047668">
    <property type="entry name" value="DsrJ"/>
</dbReference>
<dbReference type="Proteomes" id="UP000239735">
    <property type="component" value="Unassembled WGS sequence"/>
</dbReference>
<sequence>MRDRVWIFIGLAVFVAAFTAPFWHVHAKTSARQPDLVLPANQKECVAPASTMRDAHMQMLLNWREDVVRRGDRRYVAFDGKVYEKSLTHTCLGCHSKAAFCDRCHEYSGVSGPYCWNCHSDPQATVTRSRP</sequence>
<dbReference type="SUPFAM" id="SSF48695">
    <property type="entry name" value="Multiheme cytochromes"/>
    <property type="match status" value="1"/>
</dbReference>
<protein>
    <submittedName>
        <fullName evidence="1">Hdr-like menaquinol-oxidizing enzyme, subunit E</fullName>
    </submittedName>
</protein>
<dbReference type="OrthoDB" id="9790557at2"/>
<proteinExistence type="predicted"/>
<gene>
    <name evidence="1" type="primary">dsrJ</name>
    <name evidence="1" type="ORF">SBA5_810007</name>
</gene>
<reference evidence="2" key="1">
    <citation type="submission" date="2018-02" db="EMBL/GenBank/DDBJ databases">
        <authorList>
            <person name="Hausmann B."/>
        </authorList>
    </citation>
    <scope>NUCLEOTIDE SEQUENCE [LARGE SCALE GENOMIC DNA]</scope>
    <source>
        <strain evidence="2">Peat soil MAG SbA5</strain>
    </source>
</reference>
<name>A0A2N9M619_9BACT</name>
<dbReference type="EMBL" id="OKRB01000143">
    <property type="protein sequence ID" value="SPE30918.1"/>
    <property type="molecule type" value="Genomic_DNA"/>
</dbReference>
<dbReference type="AlphaFoldDB" id="A0A2N9M619"/>
<evidence type="ECO:0000313" key="1">
    <source>
        <dbReference type="EMBL" id="SPE30918.1"/>
    </source>
</evidence>